<keyword evidence="1" id="KW-0963">Cytoplasm</keyword>
<dbReference type="InterPro" id="IPR036615">
    <property type="entry name" value="Mur_ligase_C_dom_sf"/>
</dbReference>
<keyword evidence="3" id="KW-0547">Nucleotide-binding</keyword>
<feature type="non-terminal residue" evidence="5">
    <location>
        <position position="1"/>
    </location>
</feature>
<keyword evidence="4" id="KW-0067">ATP-binding</keyword>
<dbReference type="GO" id="GO:0005524">
    <property type="term" value="F:ATP binding"/>
    <property type="evidence" value="ECO:0007669"/>
    <property type="project" value="UniProtKB-KW"/>
</dbReference>
<dbReference type="Gene3D" id="3.90.190.20">
    <property type="entry name" value="Mur ligase, C-terminal domain"/>
    <property type="match status" value="1"/>
</dbReference>
<reference evidence="6" key="1">
    <citation type="submission" date="2017-09" db="EMBL/GenBank/DDBJ databases">
        <title>Depth-based differentiation of microbial function through sediment-hosted aquifers and enrichment of novel symbionts in the deep terrestrial subsurface.</title>
        <authorList>
            <person name="Probst A.J."/>
            <person name="Ladd B."/>
            <person name="Jarett J.K."/>
            <person name="Geller-Mcgrath D.E."/>
            <person name="Sieber C.M.K."/>
            <person name="Emerson J.B."/>
            <person name="Anantharaman K."/>
            <person name="Thomas B.C."/>
            <person name="Malmstrom R."/>
            <person name="Stieglmeier M."/>
            <person name="Klingl A."/>
            <person name="Woyke T."/>
            <person name="Ryan C.M."/>
            <person name="Banfield J.F."/>
        </authorList>
    </citation>
    <scope>NUCLEOTIDE SEQUENCE [LARGE SCALE GENOMIC DNA]</scope>
</reference>
<dbReference type="EC" id="6.3.2.9" evidence="5"/>
<gene>
    <name evidence="5" type="primary">murD</name>
    <name evidence="5" type="ORF">COU02_00710</name>
</gene>
<evidence type="ECO:0000256" key="2">
    <source>
        <dbReference type="ARBA" id="ARBA00022598"/>
    </source>
</evidence>
<proteinExistence type="predicted"/>
<name>A0A2H0UWP9_9BACT</name>
<organism evidence="5 6">
    <name type="scientific">bacterium (Candidatus Gribaldobacteria) CG10_big_fil_rev_8_21_14_0_10_37_46</name>
    <dbReference type="NCBI Taxonomy" id="2014276"/>
    <lineage>
        <taxon>Bacteria</taxon>
        <taxon>Candidatus Gribaldobacteria</taxon>
    </lineage>
</organism>
<dbReference type="SUPFAM" id="SSF53244">
    <property type="entry name" value="MurD-like peptide ligases, peptide-binding domain"/>
    <property type="match status" value="1"/>
</dbReference>
<dbReference type="GO" id="GO:0008764">
    <property type="term" value="F:UDP-N-acetylmuramoylalanine-D-glutamate ligase activity"/>
    <property type="evidence" value="ECO:0007669"/>
    <property type="project" value="UniProtKB-EC"/>
</dbReference>
<dbReference type="GO" id="GO:0005737">
    <property type="term" value="C:cytoplasm"/>
    <property type="evidence" value="ECO:0007669"/>
    <property type="project" value="InterPro"/>
</dbReference>
<keyword evidence="2 5" id="KW-0436">Ligase</keyword>
<dbReference type="InterPro" id="IPR005762">
    <property type="entry name" value="MurD"/>
</dbReference>
<evidence type="ECO:0000256" key="1">
    <source>
        <dbReference type="ARBA" id="ARBA00022490"/>
    </source>
</evidence>
<comment type="caution">
    <text evidence="5">The sequence shown here is derived from an EMBL/GenBank/DDBJ whole genome shotgun (WGS) entry which is preliminary data.</text>
</comment>
<sequence>LPKSFFVSSMAEAVKTAYQCTKKGSICLLSPASASFSLFRNYKERGNLFKKDVKSFARS</sequence>
<evidence type="ECO:0000313" key="5">
    <source>
        <dbReference type="EMBL" id="PIR91258.1"/>
    </source>
</evidence>
<dbReference type="AlphaFoldDB" id="A0A2H0UWP9"/>
<dbReference type="PANTHER" id="PTHR43692">
    <property type="entry name" value="UDP-N-ACETYLMURAMOYLALANINE--D-GLUTAMATE LIGASE"/>
    <property type="match status" value="1"/>
</dbReference>
<dbReference type="GO" id="GO:0051301">
    <property type="term" value="P:cell division"/>
    <property type="evidence" value="ECO:0007669"/>
    <property type="project" value="InterPro"/>
</dbReference>
<dbReference type="PANTHER" id="PTHR43692:SF1">
    <property type="entry name" value="UDP-N-ACETYLMURAMOYLALANINE--D-GLUTAMATE LIGASE"/>
    <property type="match status" value="1"/>
</dbReference>
<evidence type="ECO:0000256" key="4">
    <source>
        <dbReference type="ARBA" id="ARBA00022840"/>
    </source>
</evidence>
<dbReference type="Proteomes" id="UP000230882">
    <property type="component" value="Unassembled WGS sequence"/>
</dbReference>
<accession>A0A2H0UWP9</accession>
<dbReference type="GO" id="GO:0008360">
    <property type="term" value="P:regulation of cell shape"/>
    <property type="evidence" value="ECO:0007669"/>
    <property type="project" value="InterPro"/>
</dbReference>
<protein>
    <submittedName>
        <fullName evidence="5">UDP-N-acetylmuramoyl-L-alanine--D-glutamate ligase</fullName>
        <ecNumber evidence="5">6.3.2.9</ecNumber>
    </submittedName>
</protein>
<evidence type="ECO:0000256" key="3">
    <source>
        <dbReference type="ARBA" id="ARBA00022741"/>
    </source>
</evidence>
<dbReference type="EMBL" id="PFAU01000018">
    <property type="protein sequence ID" value="PIR91258.1"/>
    <property type="molecule type" value="Genomic_DNA"/>
</dbReference>
<evidence type="ECO:0000313" key="6">
    <source>
        <dbReference type="Proteomes" id="UP000230882"/>
    </source>
</evidence>